<evidence type="ECO:0000313" key="6">
    <source>
        <dbReference type="Proteomes" id="UP000776983"/>
    </source>
</evidence>
<proteinExistence type="inferred from homology"/>
<dbReference type="InterPro" id="IPR036663">
    <property type="entry name" value="Fumarylacetoacetase_C_sf"/>
</dbReference>
<evidence type="ECO:0000256" key="3">
    <source>
        <dbReference type="ARBA" id="ARBA00022723"/>
    </source>
</evidence>
<keyword evidence="5" id="KW-0378">Hydrolase</keyword>
<organism evidence="5 6">
    <name type="scientific">Mesopusillimonas faecipullorum</name>
    <dbReference type="NCBI Taxonomy" id="2755040"/>
    <lineage>
        <taxon>Bacteria</taxon>
        <taxon>Pseudomonadati</taxon>
        <taxon>Pseudomonadota</taxon>
        <taxon>Betaproteobacteria</taxon>
        <taxon>Burkholderiales</taxon>
        <taxon>Alcaligenaceae</taxon>
        <taxon>Mesopusillimonas</taxon>
    </lineage>
</organism>
<keyword evidence="3" id="KW-0479">Metal-binding</keyword>
<dbReference type="Pfam" id="PF01557">
    <property type="entry name" value="FAA_hydrolase"/>
    <property type="match status" value="1"/>
</dbReference>
<dbReference type="PANTHER" id="PTHR42796">
    <property type="entry name" value="FUMARYLACETOACETATE HYDROLASE DOMAIN-CONTAINING PROTEIN 2A-RELATED"/>
    <property type="match status" value="1"/>
</dbReference>
<sequence>MKLCRFNDHRLGVVEGDEVIDVSAALYTLPPISYPVPPGDLLIAHLPEVRSAAQQLQGSAPRLALKDVSLLTPVANPSKIIGAPINYNDHIDESRKDDGIAHGRKITTIHDWGLFLKSSTSLIGFGEPIVLRHGERRNDHECELAVVIGKHCNQVSADQALQYVAGYAIGLDITLRGPEFQCWRKSIDTYSVLGPWLVTADELDSPDNLELSLHVNGEPRQSSSTKHLVMGVAELIAWASSMYALLPGDIIMTGTPAGVGPIVPGDQIQAYVQGVGSATIQVADRYA</sequence>
<dbReference type="EMBL" id="JACDXW010000010">
    <property type="protein sequence ID" value="MCB5364871.1"/>
    <property type="molecule type" value="Genomic_DNA"/>
</dbReference>
<comment type="similarity">
    <text evidence="2">Belongs to the FAH family.</text>
</comment>
<dbReference type="PANTHER" id="PTHR42796:SF4">
    <property type="entry name" value="FUMARYLACETOACETATE HYDROLASE DOMAIN-CONTAINING PROTEIN 2A"/>
    <property type="match status" value="1"/>
</dbReference>
<gene>
    <name evidence="5" type="ORF">H0484_14075</name>
</gene>
<dbReference type="InterPro" id="IPR051121">
    <property type="entry name" value="FAH"/>
</dbReference>
<dbReference type="RefSeq" id="WP_226955286.1">
    <property type="nucleotide sequence ID" value="NZ_JACDXW010000010.1"/>
</dbReference>
<protein>
    <submittedName>
        <fullName evidence="5">Fumarylacetoacetate hydrolase family protein</fullName>
    </submittedName>
</protein>
<feature type="domain" description="Fumarylacetoacetase-like C-terminal" evidence="4">
    <location>
        <begin position="79"/>
        <end position="282"/>
    </location>
</feature>
<accession>A0ABS8CFR3</accession>
<keyword evidence="6" id="KW-1185">Reference proteome</keyword>
<dbReference type="Gene3D" id="3.90.850.10">
    <property type="entry name" value="Fumarylacetoacetase-like, C-terminal domain"/>
    <property type="match status" value="1"/>
</dbReference>
<dbReference type="GO" id="GO:0016787">
    <property type="term" value="F:hydrolase activity"/>
    <property type="evidence" value="ECO:0007669"/>
    <property type="project" value="UniProtKB-KW"/>
</dbReference>
<name>A0ABS8CFR3_9BURK</name>
<comment type="cofactor">
    <cofactor evidence="1">
        <name>Mg(2+)</name>
        <dbReference type="ChEBI" id="CHEBI:18420"/>
    </cofactor>
</comment>
<dbReference type="Proteomes" id="UP000776983">
    <property type="component" value="Unassembled WGS sequence"/>
</dbReference>
<evidence type="ECO:0000256" key="1">
    <source>
        <dbReference type="ARBA" id="ARBA00001946"/>
    </source>
</evidence>
<reference evidence="5 6" key="1">
    <citation type="submission" date="2020-07" db="EMBL/GenBank/DDBJ databases">
        <title>Pusillimonas sp. nov., isolated from poultry manure in Taiwan.</title>
        <authorList>
            <person name="Lin S.-Y."/>
            <person name="Tang Y.-S."/>
            <person name="Young C.-C."/>
        </authorList>
    </citation>
    <scope>NUCLEOTIDE SEQUENCE [LARGE SCALE GENOMIC DNA]</scope>
    <source>
        <strain evidence="5 6">CC-YST705</strain>
    </source>
</reference>
<dbReference type="SUPFAM" id="SSF56529">
    <property type="entry name" value="FAH"/>
    <property type="match status" value="1"/>
</dbReference>
<evidence type="ECO:0000313" key="5">
    <source>
        <dbReference type="EMBL" id="MCB5364871.1"/>
    </source>
</evidence>
<evidence type="ECO:0000259" key="4">
    <source>
        <dbReference type="Pfam" id="PF01557"/>
    </source>
</evidence>
<comment type="caution">
    <text evidence="5">The sequence shown here is derived from an EMBL/GenBank/DDBJ whole genome shotgun (WGS) entry which is preliminary data.</text>
</comment>
<evidence type="ECO:0000256" key="2">
    <source>
        <dbReference type="ARBA" id="ARBA00010211"/>
    </source>
</evidence>
<dbReference type="InterPro" id="IPR011234">
    <property type="entry name" value="Fumarylacetoacetase-like_C"/>
</dbReference>